<gene>
    <name evidence="1" type="ORF">Q5H93_21615</name>
</gene>
<evidence type="ECO:0000313" key="1">
    <source>
        <dbReference type="EMBL" id="MDO7877358.1"/>
    </source>
</evidence>
<name>A0ABT9BI55_9BACT</name>
<accession>A0ABT9BI55</accession>
<dbReference type="Proteomes" id="UP001176429">
    <property type="component" value="Unassembled WGS sequence"/>
</dbReference>
<proteinExistence type="predicted"/>
<reference evidence="1" key="1">
    <citation type="submission" date="2023-07" db="EMBL/GenBank/DDBJ databases">
        <authorList>
            <person name="Kim M.K."/>
        </authorList>
    </citation>
    <scope>NUCLEOTIDE SEQUENCE</scope>
    <source>
        <strain evidence="1">ASUV-10-1</strain>
    </source>
</reference>
<dbReference type="EMBL" id="JAUQSY010000019">
    <property type="protein sequence ID" value="MDO7877358.1"/>
    <property type="molecule type" value="Genomic_DNA"/>
</dbReference>
<sequence>MSQLPQYATFEGPTFRGFVTAEVPGLENIKLTTAQAQRVEAARIIHGYKPDTFECWALKDAPGKVRIVK</sequence>
<comment type="caution">
    <text evidence="1">The sequence shown here is derived from an EMBL/GenBank/DDBJ whole genome shotgun (WGS) entry which is preliminary data.</text>
</comment>
<evidence type="ECO:0000313" key="2">
    <source>
        <dbReference type="Proteomes" id="UP001176429"/>
    </source>
</evidence>
<keyword evidence="2" id="KW-1185">Reference proteome</keyword>
<dbReference type="RefSeq" id="WP_305008784.1">
    <property type="nucleotide sequence ID" value="NZ_JAUQSY010000019.1"/>
</dbReference>
<organism evidence="1 2">
    <name type="scientific">Hymenobacter aranciens</name>
    <dbReference type="NCBI Taxonomy" id="3063996"/>
    <lineage>
        <taxon>Bacteria</taxon>
        <taxon>Pseudomonadati</taxon>
        <taxon>Bacteroidota</taxon>
        <taxon>Cytophagia</taxon>
        <taxon>Cytophagales</taxon>
        <taxon>Hymenobacteraceae</taxon>
        <taxon>Hymenobacter</taxon>
    </lineage>
</organism>
<protein>
    <submittedName>
        <fullName evidence="1">Uncharacterized protein</fullName>
    </submittedName>
</protein>